<feature type="transmembrane region" description="Helical" evidence="1">
    <location>
        <begin position="568"/>
        <end position="591"/>
    </location>
</feature>
<evidence type="ECO:0008006" key="4">
    <source>
        <dbReference type="Google" id="ProtNLM"/>
    </source>
</evidence>
<dbReference type="InterPro" id="IPR029787">
    <property type="entry name" value="Nucleotide_cyclase"/>
</dbReference>
<dbReference type="RefSeq" id="XP_001582188.1">
    <property type="nucleotide sequence ID" value="XM_001582138.1"/>
</dbReference>
<dbReference type="SMR" id="A2DES5"/>
<feature type="transmembrane region" description="Helical" evidence="1">
    <location>
        <begin position="41"/>
        <end position="60"/>
    </location>
</feature>
<evidence type="ECO:0000256" key="1">
    <source>
        <dbReference type="SAM" id="Phobius"/>
    </source>
</evidence>
<dbReference type="Proteomes" id="UP000001542">
    <property type="component" value="Unassembled WGS sequence"/>
</dbReference>
<feature type="transmembrane region" description="Helical" evidence="1">
    <location>
        <begin position="886"/>
        <end position="911"/>
    </location>
</feature>
<keyword evidence="1" id="KW-1133">Transmembrane helix</keyword>
<feature type="transmembrane region" description="Helical" evidence="1">
    <location>
        <begin position="216"/>
        <end position="238"/>
    </location>
</feature>
<dbReference type="EMBL" id="DS113192">
    <property type="protein sequence ID" value="EAY21202.1"/>
    <property type="molecule type" value="Genomic_DNA"/>
</dbReference>
<reference evidence="2" key="1">
    <citation type="submission" date="2006-10" db="EMBL/GenBank/DDBJ databases">
        <authorList>
            <person name="Amadeo P."/>
            <person name="Zhao Q."/>
            <person name="Wortman J."/>
            <person name="Fraser-Liggett C."/>
            <person name="Carlton J."/>
        </authorList>
    </citation>
    <scope>NUCLEOTIDE SEQUENCE</scope>
    <source>
        <strain evidence="2">G3</strain>
    </source>
</reference>
<feature type="transmembrane region" description="Helical" evidence="1">
    <location>
        <begin position="155"/>
        <end position="176"/>
    </location>
</feature>
<accession>A2DES5</accession>
<feature type="transmembrane region" description="Helical" evidence="1">
    <location>
        <begin position="1097"/>
        <end position="1122"/>
    </location>
</feature>
<organism evidence="2 3">
    <name type="scientific">Trichomonas vaginalis (strain ATCC PRA-98 / G3)</name>
    <dbReference type="NCBI Taxonomy" id="412133"/>
    <lineage>
        <taxon>Eukaryota</taxon>
        <taxon>Metamonada</taxon>
        <taxon>Parabasalia</taxon>
        <taxon>Trichomonadida</taxon>
        <taxon>Trichomonadidae</taxon>
        <taxon>Trichomonas</taxon>
    </lineage>
</organism>
<evidence type="ECO:0000313" key="3">
    <source>
        <dbReference type="Proteomes" id="UP000001542"/>
    </source>
</evidence>
<feature type="transmembrane region" description="Helical" evidence="1">
    <location>
        <begin position="244"/>
        <end position="264"/>
    </location>
</feature>
<name>A2DES5_TRIV3</name>
<protein>
    <recommendedName>
        <fullName evidence="4">Guanylate cyclase domain-containing protein</fullName>
    </recommendedName>
</protein>
<dbReference type="InParanoid" id="A2DES5"/>
<dbReference type="Gene3D" id="3.30.70.1230">
    <property type="entry name" value="Nucleotide cyclase"/>
    <property type="match status" value="1"/>
</dbReference>
<sequence>MPSSDDFWGSESASDIIIKIIAFPINLGIGPKDFTYHIIETFIYAVFYIFNFSIHMMVIWRNPKEKATTNKTIYYLCVSNILICPTVLVLASSNLGVLFRSIIFYERRDPILYACIIIGILTVSISATAHYYGVLMIRHSTFVDFKMLFRPWSPYLMNVLAFDYFFVLLCLLEGLFDMNKPIYILIFSILCLVICNPIVLWYFMANPVFQNTRDSVYILTVLSSGMYSVILMDIKYFAKRITPIIYLFVIIVIYIAHYFLYFTLTRANANRFLMKLYSVYKQSTGVLPPAPPLMVFGNNTAKVALTQEAYNVMQAFSSLEISTSREFQNIVTVGASMRMPAVTNFDFIRWGLNFFIDKNSLMICSQICNYYHENAQTQSIILQSLRSNPKLSNFDTIVVNLLDLEHTDVISDQPIFYRTLKVKAMNAQARCRRCISSFWSAVLNQSIPSMNEGLCKLRNSINDAQAHFDELLRCYPNSIDAISMYLSYLLENKFSFLECYKYINKTSSSMIESKIEGNKNVNQTRTDAITTLMKDTNSSYAEYLSNITTYAEQERRVKYKSRGPSRALMTLVVLSFIVIIACFIGIIWSTLKRQMSYPSLLEIITRGSDVIIDLASLSLAARHLCLYKSGAIPETDENITNNLAEYILNGSEALPNKILTFYTTTAQRKVMIDTLNTPFSEITLFNQTIHACLGRTIGVVTNSIRNLAVNFQEFYKNGTNSDSICRSEEMKTITSTIHTINYLTTRFINRFKQLAEEEIGEFDKTLKLIVYILPGTFLVFFLILLLVIRSYVIHESSFRMTLYLSLPEKIASNIIHKQNEIDKKLVYYHSSSSPFFSSGLQQKNNKNLTSASQGQTSQSTEKSKAMKVESLYQFTNSSKEASTTGIIGFTVSMIVFFIVGALSMFGLIFYAKHVNLGFIGRIFQLCDTTRRYSSLQYVSLLIVECFNYENEELRLFDHQQLVDWTKDILKNTSRLESDLTYGNDDIPYTYREYPMIASLFDGTNNDLQKFTNEVLRSHYSIRDKGYEYLGIESKMQLFLSATRGILNIFSKNLSVLNISTGDWLYYNRLIVDHIVIETANTTEIYIEGANSVISHSFLAALHMSVAAIILLMIIYIGPIVYYSRNLRKYFNLTTQILAGIPPEIFRNTFYINNWLQKIISRRNFSKYEATFKRSVSTQLQSNVSEFIPEKIFLFTTQGSFIDIKSYDLSEIQGDVDLAAILNIFFELKKQPNLLDNVQRSFANFLEAKDKMENVIFKGISRDNRPLRITLHGITTADSISLNLSEMPGFYAYVSMSILDITKETEDDKRYQAEANTTLSLLETVIPHSLARRIHSGEQSINFSAGIGCFVVLQLCEFLDYGRMFGEKEVMNLLNSMRQCLGGVLGKFSNITTMHIRNGRCYFIAGLFNEDQNGITEVEDCFGFFESIAIALHELMIKLNFTVKWKGALSTGGPIFCRLVVDVAPIAIADGDPVSIAEKLLEIAKPGQILFDKTTLECAEPLKMTPIELSVTDVKDRKVSYYYIPIDSYLVPQDLPNNV</sequence>
<dbReference type="VEuPathDB" id="TrichDB:TVAG_283710"/>
<keyword evidence="3" id="KW-1185">Reference proteome</keyword>
<dbReference type="KEGG" id="tva:5466750"/>
<keyword evidence="1" id="KW-0812">Transmembrane</keyword>
<dbReference type="SUPFAM" id="SSF55073">
    <property type="entry name" value="Nucleotide cyclase"/>
    <property type="match status" value="1"/>
</dbReference>
<gene>
    <name evidence="2" type="ORF">TVAG_283710</name>
</gene>
<feature type="transmembrane region" description="Helical" evidence="1">
    <location>
        <begin position="72"/>
        <end position="91"/>
    </location>
</feature>
<feature type="transmembrane region" description="Helical" evidence="1">
    <location>
        <begin position="768"/>
        <end position="792"/>
    </location>
</feature>
<proteinExistence type="predicted"/>
<dbReference type="VEuPathDB" id="TrichDB:TVAGG3_0576830"/>
<reference evidence="2" key="2">
    <citation type="journal article" date="2007" name="Science">
        <title>Draft genome sequence of the sexually transmitted pathogen Trichomonas vaginalis.</title>
        <authorList>
            <person name="Carlton J.M."/>
            <person name="Hirt R.P."/>
            <person name="Silva J.C."/>
            <person name="Delcher A.L."/>
            <person name="Schatz M."/>
            <person name="Zhao Q."/>
            <person name="Wortman J.R."/>
            <person name="Bidwell S.L."/>
            <person name="Alsmark U.C.M."/>
            <person name="Besteiro S."/>
            <person name="Sicheritz-Ponten T."/>
            <person name="Noel C.J."/>
            <person name="Dacks J.B."/>
            <person name="Foster P.G."/>
            <person name="Simillion C."/>
            <person name="Van de Peer Y."/>
            <person name="Miranda-Saavedra D."/>
            <person name="Barton G.J."/>
            <person name="Westrop G.D."/>
            <person name="Mueller S."/>
            <person name="Dessi D."/>
            <person name="Fiori P.L."/>
            <person name="Ren Q."/>
            <person name="Paulsen I."/>
            <person name="Zhang H."/>
            <person name="Bastida-Corcuera F.D."/>
            <person name="Simoes-Barbosa A."/>
            <person name="Brown M.T."/>
            <person name="Hayes R.D."/>
            <person name="Mukherjee M."/>
            <person name="Okumura C.Y."/>
            <person name="Schneider R."/>
            <person name="Smith A.J."/>
            <person name="Vanacova S."/>
            <person name="Villalvazo M."/>
            <person name="Haas B.J."/>
            <person name="Pertea M."/>
            <person name="Feldblyum T.V."/>
            <person name="Utterback T.R."/>
            <person name="Shu C.L."/>
            <person name="Osoegawa K."/>
            <person name="de Jong P.J."/>
            <person name="Hrdy I."/>
            <person name="Horvathova L."/>
            <person name="Zubacova Z."/>
            <person name="Dolezal P."/>
            <person name="Malik S.B."/>
            <person name="Logsdon J.M. Jr."/>
            <person name="Henze K."/>
            <person name="Gupta A."/>
            <person name="Wang C.C."/>
            <person name="Dunne R.L."/>
            <person name="Upcroft J.A."/>
            <person name="Upcroft P."/>
            <person name="White O."/>
            <person name="Salzberg S.L."/>
            <person name="Tang P."/>
            <person name="Chiu C.-H."/>
            <person name="Lee Y.-S."/>
            <person name="Embley T.M."/>
            <person name="Coombs G.H."/>
            <person name="Mottram J.C."/>
            <person name="Tachezy J."/>
            <person name="Fraser-Liggett C.M."/>
            <person name="Johnson P.J."/>
        </authorList>
    </citation>
    <scope>NUCLEOTIDE SEQUENCE [LARGE SCALE GENOMIC DNA]</scope>
    <source>
        <strain evidence="2">G3</strain>
    </source>
</reference>
<feature type="transmembrane region" description="Helical" evidence="1">
    <location>
        <begin position="182"/>
        <end position="204"/>
    </location>
</feature>
<feature type="transmembrane region" description="Helical" evidence="1">
    <location>
        <begin position="111"/>
        <end position="134"/>
    </location>
</feature>
<dbReference type="OrthoDB" id="10553216at2759"/>
<keyword evidence="1" id="KW-0472">Membrane</keyword>
<evidence type="ECO:0000313" key="2">
    <source>
        <dbReference type="EMBL" id="EAY21202.1"/>
    </source>
</evidence>